<name>A0A8S9GYQ8_BRACR</name>
<gene>
    <name evidence="1" type="ORF">F2Q70_00023685</name>
</gene>
<evidence type="ECO:0000313" key="1">
    <source>
        <dbReference type="EMBL" id="KAF2549127.1"/>
    </source>
</evidence>
<dbReference type="EMBL" id="QGKY02001925">
    <property type="protein sequence ID" value="KAF2549127.1"/>
    <property type="molecule type" value="Genomic_DNA"/>
</dbReference>
<accession>A0A8S9GYQ8</accession>
<reference evidence="1" key="1">
    <citation type="submission" date="2019-12" db="EMBL/GenBank/DDBJ databases">
        <title>Genome sequencing and annotation of Brassica cretica.</title>
        <authorList>
            <person name="Studholme D.J."/>
            <person name="Sarris P.F."/>
        </authorList>
    </citation>
    <scope>NUCLEOTIDE SEQUENCE</scope>
    <source>
        <strain evidence="1">PFS-102/07</strain>
        <tissue evidence="1">Leaf</tissue>
    </source>
</reference>
<sequence>MFSMRWKSRLSYVLNEVEVEIELLRQNLSLEEDIPLWKQADDKYASKFITHKKRGNSCGSLIKPALGDAFTTDWNELIGIISNPRFTLTKAFILMYTFQATMHTIWWERNLRRHGEQPRDIHCLTKIVDKTVTLRLLSVKGKGHRYLDESLTTWYEFRQDS</sequence>
<proteinExistence type="predicted"/>
<protein>
    <submittedName>
        <fullName evidence="1">Uncharacterized protein</fullName>
    </submittedName>
</protein>
<comment type="caution">
    <text evidence="1">The sequence shown here is derived from an EMBL/GenBank/DDBJ whole genome shotgun (WGS) entry which is preliminary data.</text>
</comment>
<dbReference type="AlphaFoldDB" id="A0A8S9GYQ8"/>
<organism evidence="1">
    <name type="scientific">Brassica cretica</name>
    <name type="common">Mustard</name>
    <dbReference type="NCBI Taxonomy" id="69181"/>
    <lineage>
        <taxon>Eukaryota</taxon>
        <taxon>Viridiplantae</taxon>
        <taxon>Streptophyta</taxon>
        <taxon>Embryophyta</taxon>
        <taxon>Tracheophyta</taxon>
        <taxon>Spermatophyta</taxon>
        <taxon>Magnoliopsida</taxon>
        <taxon>eudicotyledons</taxon>
        <taxon>Gunneridae</taxon>
        <taxon>Pentapetalae</taxon>
        <taxon>rosids</taxon>
        <taxon>malvids</taxon>
        <taxon>Brassicales</taxon>
        <taxon>Brassicaceae</taxon>
        <taxon>Brassiceae</taxon>
        <taxon>Brassica</taxon>
    </lineage>
</organism>